<comment type="similarity">
    <text evidence="5">Belongs to the transketolase family.</text>
</comment>
<dbReference type="GO" id="GO:0004802">
    <property type="term" value="F:transketolase activity"/>
    <property type="evidence" value="ECO:0007669"/>
    <property type="project" value="UniProtKB-EC"/>
</dbReference>
<evidence type="ECO:0000313" key="16">
    <source>
        <dbReference type="Proteomes" id="UP000196239"/>
    </source>
</evidence>
<dbReference type="PROSITE" id="PS01085">
    <property type="entry name" value="RIBUL_P_3_EPIMER_1"/>
    <property type="match status" value="1"/>
</dbReference>
<comment type="cofactor">
    <cofactor evidence="3">
        <name>Fe(2+)</name>
        <dbReference type="ChEBI" id="CHEBI:29033"/>
    </cofactor>
</comment>
<evidence type="ECO:0000256" key="2">
    <source>
        <dbReference type="ARBA" id="ARBA00001947"/>
    </source>
</evidence>
<evidence type="ECO:0000256" key="6">
    <source>
        <dbReference type="ARBA" id="ARBA00011738"/>
    </source>
</evidence>
<evidence type="ECO:0000256" key="5">
    <source>
        <dbReference type="ARBA" id="ARBA00007131"/>
    </source>
</evidence>
<dbReference type="InterPro" id="IPR013785">
    <property type="entry name" value="Aldolase_TIM"/>
</dbReference>
<sequence>MYNSNFGMVMALNYYHIFKKVKEARKLVIKGITNAASGHPGGSFSMAEIMGCMYFKFLNYDPKNPLWENRDRLVLSKGHASPGLFSNLAVAGFFDKSEIETLRKFGSKLQGHPDFKCPGVEFCGGSLGLGLSFSTGMALAARIDGKNHHIYTIIGDGESDEGQVWEAAMTASKYKVDNLTVFLDRNFIQQDDYTERVMPLDEELVSDDISEMWKNAARWRVGDKWRSFGWNVLEIDGHRIEQISKAVTSALQTKGTPSIIISRTIKGKSVEHMEDNPKWHGVAPNPQISPIIDLELDCQFLISPSIIAGDMTNLENEVKRAALARSDFIHLDVMDGMFVPNKTFDHEKIKQLRSITPIPFDTHLMINEPIKYVKDYVDAGSDIITVHVEVCDESSFGEIHDILRSNSVSVGLAINPDTELPLWSEKFIPDLDQLIIMSVIPGKSGQKYIESTHEKTQRIVKFLSERKFEGLIEADGGVDLTNVECCFLDGARVFVGGSAIMGQKDVRTTIIEFRKKLMHARRKLLIHKAHSLGNADLVKKWIDLHEVGKKKTELLQIAQEAGFA</sequence>
<dbReference type="InterPro" id="IPR011060">
    <property type="entry name" value="RibuloseP-bd_barrel"/>
</dbReference>
<accession>A0A128A5E5</accession>
<dbReference type="InterPro" id="IPR005474">
    <property type="entry name" value="Transketolase_N"/>
</dbReference>
<dbReference type="PANTHER" id="PTHR47514:SF1">
    <property type="entry name" value="TRANSKETOLASE N-TERMINAL SECTION-RELATED"/>
    <property type="match status" value="1"/>
</dbReference>
<dbReference type="AlphaFoldDB" id="A0A128A5E5"/>
<dbReference type="GO" id="GO:0046872">
    <property type="term" value="F:metal ion binding"/>
    <property type="evidence" value="ECO:0007669"/>
    <property type="project" value="UniProtKB-KW"/>
</dbReference>
<comment type="cofactor">
    <cofactor evidence="1">
        <name>Mn(2+)</name>
        <dbReference type="ChEBI" id="CHEBI:29035"/>
    </cofactor>
</comment>
<dbReference type="PANTHER" id="PTHR47514">
    <property type="entry name" value="TRANSKETOLASE N-TERMINAL SECTION-RELATED"/>
    <property type="match status" value="1"/>
</dbReference>
<evidence type="ECO:0000256" key="1">
    <source>
        <dbReference type="ARBA" id="ARBA00001936"/>
    </source>
</evidence>
<keyword evidence="15" id="KW-0808">Transferase</keyword>
<dbReference type="Pfam" id="PF00834">
    <property type="entry name" value="Ribul_P_3_epim"/>
    <property type="match status" value="1"/>
</dbReference>
<evidence type="ECO:0000256" key="8">
    <source>
        <dbReference type="ARBA" id="ARBA00022833"/>
    </source>
</evidence>
<gene>
    <name evidence="15" type="primary">rpe</name>
    <name evidence="15" type="ORF">NDEV_1806</name>
</gene>
<comment type="cofactor">
    <cofactor evidence="4">
        <name>thiamine diphosphate</name>
        <dbReference type="ChEBI" id="CHEBI:58937"/>
    </cofactor>
</comment>
<evidence type="ECO:0000256" key="9">
    <source>
        <dbReference type="ARBA" id="ARBA00023004"/>
    </source>
</evidence>
<dbReference type="EC" id="2.2.1.1" evidence="15"/>
<dbReference type="GO" id="GO:0044272">
    <property type="term" value="P:sulfur compound biosynthetic process"/>
    <property type="evidence" value="ECO:0007669"/>
    <property type="project" value="UniProtKB-ARBA"/>
</dbReference>
<keyword evidence="13" id="KW-0119">Carbohydrate metabolism</keyword>
<evidence type="ECO:0000256" key="10">
    <source>
        <dbReference type="ARBA" id="ARBA00023052"/>
    </source>
</evidence>
<dbReference type="InterPro" id="IPR029061">
    <property type="entry name" value="THDP-binding"/>
</dbReference>
<keyword evidence="11" id="KW-0464">Manganese</keyword>
<keyword evidence="8" id="KW-0862">Zinc</keyword>
<keyword evidence="7" id="KW-0479">Metal-binding</keyword>
<keyword evidence="12 15" id="KW-0413">Isomerase</keyword>
<dbReference type="Gene3D" id="3.20.20.70">
    <property type="entry name" value="Aldolase class I"/>
    <property type="match status" value="1"/>
</dbReference>
<protein>
    <submittedName>
        <fullName evidence="15">Ribulose-phosphate 3-epimerase/transketolase</fullName>
        <ecNumber evidence="15">2.2.1.1</ecNumber>
        <ecNumber evidence="15">5.1.3.1</ecNumber>
    </submittedName>
</protein>
<evidence type="ECO:0000256" key="11">
    <source>
        <dbReference type="ARBA" id="ARBA00023211"/>
    </source>
</evidence>
<feature type="domain" description="Transketolase N-terminal" evidence="14">
    <location>
        <begin position="20"/>
        <end position="283"/>
    </location>
</feature>
<keyword evidence="16" id="KW-1185">Reference proteome</keyword>
<dbReference type="CDD" id="cd02012">
    <property type="entry name" value="TPP_TK"/>
    <property type="match status" value="1"/>
</dbReference>
<dbReference type="InterPro" id="IPR000056">
    <property type="entry name" value="Ribul_P_3_epim-like"/>
</dbReference>
<dbReference type="SUPFAM" id="SSF52518">
    <property type="entry name" value="Thiamin diphosphate-binding fold (THDP-binding)"/>
    <property type="match status" value="1"/>
</dbReference>
<evidence type="ECO:0000256" key="4">
    <source>
        <dbReference type="ARBA" id="ARBA00001964"/>
    </source>
</evidence>
<dbReference type="GO" id="GO:0006091">
    <property type="term" value="P:generation of precursor metabolites and energy"/>
    <property type="evidence" value="ECO:0007669"/>
    <property type="project" value="UniProtKB-ARBA"/>
</dbReference>
<dbReference type="Pfam" id="PF00456">
    <property type="entry name" value="Transketolase_N"/>
    <property type="match status" value="1"/>
</dbReference>
<keyword evidence="9" id="KW-0408">Iron</keyword>
<keyword evidence="10" id="KW-0786">Thiamine pyrophosphate</keyword>
<organism evidence="15 16">
    <name type="scientific">Nitrosotalea devaniterrae</name>
    <dbReference type="NCBI Taxonomy" id="1078905"/>
    <lineage>
        <taxon>Archaea</taxon>
        <taxon>Nitrososphaerota</taxon>
        <taxon>Nitrososphaeria</taxon>
        <taxon>Nitrosotaleales</taxon>
        <taxon>Nitrosotaleaceae</taxon>
        <taxon>Nitrosotalea</taxon>
    </lineage>
</organism>
<dbReference type="EMBL" id="LN890280">
    <property type="protein sequence ID" value="CUR52568.1"/>
    <property type="molecule type" value="Genomic_DNA"/>
</dbReference>
<dbReference type="KEGG" id="ndv:NDEV_1806"/>
<comment type="cofactor">
    <cofactor evidence="2">
        <name>Zn(2+)</name>
        <dbReference type="ChEBI" id="CHEBI:29105"/>
    </cofactor>
</comment>
<comment type="subunit">
    <text evidence="6">Homodimer.</text>
</comment>
<dbReference type="GO" id="GO:0004750">
    <property type="term" value="F:D-ribulose-phosphate 3-epimerase activity"/>
    <property type="evidence" value="ECO:0007669"/>
    <property type="project" value="UniProtKB-EC"/>
</dbReference>
<name>A0A128A5E5_9ARCH</name>
<reference evidence="16" key="1">
    <citation type="submission" date="2015-10" db="EMBL/GenBank/DDBJ databases">
        <authorList>
            <person name="Lehtovirta-Morley L.E."/>
            <person name="Vieille C."/>
        </authorList>
    </citation>
    <scope>NUCLEOTIDE SEQUENCE [LARGE SCALE GENOMIC DNA]</scope>
</reference>
<dbReference type="GO" id="GO:1901135">
    <property type="term" value="P:carbohydrate derivative metabolic process"/>
    <property type="evidence" value="ECO:0007669"/>
    <property type="project" value="UniProtKB-ARBA"/>
</dbReference>
<evidence type="ECO:0000256" key="7">
    <source>
        <dbReference type="ARBA" id="ARBA00022723"/>
    </source>
</evidence>
<dbReference type="GO" id="GO:0005975">
    <property type="term" value="P:carbohydrate metabolic process"/>
    <property type="evidence" value="ECO:0007669"/>
    <property type="project" value="InterPro"/>
</dbReference>
<dbReference type="GO" id="GO:0006082">
    <property type="term" value="P:organic acid metabolic process"/>
    <property type="evidence" value="ECO:0007669"/>
    <property type="project" value="UniProtKB-ARBA"/>
</dbReference>
<evidence type="ECO:0000313" key="15">
    <source>
        <dbReference type="EMBL" id="CUR52568.1"/>
    </source>
</evidence>
<dbReference type="CDD" id="cd00429">
    <property type="entry name" value="RPE"/>
    <property type="match status" value="1"/>
</dbReference>
<evidence type="ECO:0000256" key="12">
    <source>
        <dbReference type="ARBA" id="ARBA00023235"/>
    </source>
</evidence>
<dbReference type="EC" id="5.1.3.1" evidence="15"/>
<dbReference type="Gene3D" id="3.40.50.970">
    <property type="match status" value="1"/>
</dbReference>
<dbReference type="Proteomes" id="UP000196239">
    <property type="component" value="Chromosome 1"/>
</dbReference>
<dbReference type="SUPFAM" id="SSF51366">
    <property type="entry name" value="Ribulose-phoshate binding barrel"/>
    <property type="match status" value="1"/>
</dbReference>
<dbReference type="FunFam" id="3.20.20.70:FF:000191">
    <property type="entry name" value="ribulose-phosphate 3-epimerase isoform X2"/>
    <property type="match status" value="1"/>
</dbReference>
<proteinExistence type="inferred from homology"/>
<evidence type="ECO:0000259" key="14">
    <source>
        <dbReference type="Pfam" id="PF00456"/>
    </source>
</evidence>
<evidence type="ECO:0000256" key="3">
    <source>
        <dbReference type="ARBA" id="ARBA00001954"/>
    </source>
</evidence>
<evidence type="ECO:0000256" key="13">
    <source>
        <dbReference type="ARBA" id="ARBA00023277"/>
    </source>
</evidence>
<dbReference type="GO" id="GO:0006163">
    <property type="term" value="P:purine nucleotide metabolic process"/>
    <property type="evidence" value="ECO:0007669"/>
    <property type="project" value="UniProtKB-ARBA"/>
</dbReference>
<dbReference type="GO" id="GO:0046496">
    <property type="term" value="P:nicotinamide nucleotide metabolic process"/>
    <property type="evidence" value="ECO:0007669"/>
    <property type="project" value="UniProtKB-ARBA"/>
</dbReference>
<dbReference type="NCBIfam" id="NF004076">
    <property type="entry name" value="PRK05581.1-4"/>
    <property type="match status" value="1"/>
</dbReference>